<reference evidence="6 7" key="1">
    <citation type="submission" date="2019-03" db="EMBL/GenBank/DDBJ databases">
        <title>Genomic Encyclopedia of Type Strains, Phase III (KMG-III): the genomes of soil and plant-associated and newly described type strains.</title>
        <authorList>
            <person name="Whitman W."/>
        </authorList>
    </citation>
    <scope>NUCLEOTIDE SEQUENCE [LARGE SCALE GENOMIC DNA]</scope>
    <source>
        <strain evidence="6 7">VKMAc-2574</strain>
    </source>
</reference>
<dbReference type="EMBL" id="SODU01000006">
    <property type="protein sequence ID" value="TDW79758.1"/>
    <property type="molecule type" value="Genomic_DNA"/>
</dbReference>
<evidence type="ECO:0000256" key="4">
    <source>
        <dbReference type="PROSITE-ProRule" id="PRU00335"/>
    </source>
</evidence>
<feature type="domain" description="HTH tetR-type" evidence="5">
    <location>
        <begin position="13"/>
        <end position="73"/>
    </location>
</feature>
<dbReference type="InterPro" id="IPR009057">
    <property type="entry name" value="Homeodomain-like_sf"/>
</dbReference>
<accession>A0ABY2F4P8</accession>
<evidence type="ECO:0000313" key="7">
    <source>
        <dbReference type="Proteomes" id="UP000295060"/>
    </source>
</evidence>
<sequence>MGDVKQSRRERAQETRRRMVMAAYRRFIEDGYSATPMDVIAKDAGVAVQTLYFTFRTKGDLLQAAYEYAVEGPVPVPPHLSDWWRAAEEAPDVETAMRLFIDGTMAVFERAAPLVWTVLGDENARKSYEYNDGLRRAGYERAITFLAGKHPLREGLSDTRARDILLVVLGPQLYNQFTRDLGWTSEEVATWSTTTLLEQLFGVSPDGTRR</sequence>
<feature type="DNA-binding region" description="H-T-H motif" evidence="4">
    <location>
        <begin position="36"/>
        <end position="55"/>
    </location>
</feature>
<dbReference type="RefSeq" id="WP_166680164.1">
    <property type="nucleotide sequence ID" value="NZ_SODU01000006.1"/>
</dbReference>
<dbReference type="PRINTS" id="PR00455">
    <property type="entry name" value="HTHTETR"/>
</dbReference>
<evidence type="ECO:0000256" key="3">
    <source>
        <dbReference type="ARBA" id="ARBA00023163"/>
    </source>
</evidence>
<evidence type="ECO:0000256" key="1">
    <source>
        <dbReference type="ARBA" id="ARBA00023015"/>
    </source>
</evidence>
<keyword evidence="1" id="KW-0805">Transcription regulation</keyword>
<gene>
    <name evidence="6" type="ORF">EV137_8099</name>
</gene>
<dbReference type="Proteomes" id="UP000295060">
    <property type="component" value="Unassembled WGS sequence"/>
</dbReference>
<keyword evidence="7" id="KW-1185">Reference proteome</keyword>
<keyword evidence="3" id="KW-0804">Transcription</keyword>
<evidence type="ECO:0000256" key="2">
    <source>
        <dbReference type="ARBA" id="ARBA00023125"/>
    </source>
</evidence>
<dbReference type="InterPro" id="IPR050109">
    <property type="entry name" value="HTH-type_TetR-like_transc_reg"/>
</dbReference>
<dbReference type="InterPro" id="IPR001647">
    <property type="entry name" value="HTH_TetR"/>
</dbReference>
<dbReference type="Pfam" id="PF00440">
    <property type="entry name" value="TetR_N"/>
    <property type="match status" value="1"/>
</dbReference>
<dbReference type="SUPFAM" id="SSF46689">
    <property type="entry name" value="Homeodomain-like"/>
    <property type="match status" value="1"/>
</dbReference>
<protein>
    <submittedName>
        <fullName evidence="6">TetR family transcriptional regulator</fullName>
    </submittedName>
</protein>
<proteinExistence type="predicted"/>
<dbReference type="PROSITE" id="PS50977">
    <property type="entry name" value="HTH_TETR_2"/>
    <property type="match status" value="1"/>
</dbReference>
<evidence type="ECO:0000259" key="5">
    <source>
        <dbReference type="PROSITE" id="PS50977"/>
    </source>
</evidence>
<dbReference type="PANTHER" id="PTHR30055:SF234">
    <property type="entry name" value="HTH-TYPE TRANSCRIPTIONAL REGULATOR BETI"/>
    <property type="match status" value="1"/>
</dbReference>
<dbReference type="PANTHER" id="PTHR30055">
    <property type="entry name" value="HTH-TYPE TRANSCRIPTIONAL REGULATOR RUTR"/>
    <property type="match status" value="1"/>
</dbReference>
<keyword evidence="2 4" id="KW-0238">DNA-binding</keyword>
<comment type="caution">
    <text evidence="6">The sequence shown here is derived from an EMBL/GenBank/DDBJ whole genome shotgun (WGS) entry which is preliminary data.</text>
</comment>
<evidence type="ECO:0000313" key="6">
    <source>
        <dbReference type="EMBL" id="TDW79758.1"/>
    </source>
</evidence>
<name>A0ABY2F4P8_9ACTN</name>
<organism evidence="6 7">
    <name type="scientific">Kribbella pratensis</name>
    <dbReference type="NCBI Taxonomy" id="2512112"/>
    <lineage>
        <taxon>Bacteria</taxon>
        <taxon>Bacillati</taxon>
        <taxon>Actinomycetota</taxon>
        <taxon>Actinomycetes</taxon>
        <taxon>Propionibacteriales</taxon>
        <taxon>Kribbellaceae</taxon>
        <taxon>Kribbella</taxon>
    </lineage>
</organism>
<dbReference type="Gene3D" id="1.10.357.10">
    <property type="entry name" value="Tetracycline Repressor, domain 2"/>
    <property type="match status" value="1"/>
</dbReference>